<dbReference type="AlphaFoldDB" id="A0A0K9NS41"/>
<comment type="caution">
    <text evidence="23">The sequence shown here is derived from an EMBL/GenBank/DDBJ whole genome shotgun (WGS) entry which is preliminary data.</text>
</comment>
<evidence type="ECO:0000256" key="14">
    <source>
        <dbReference type="ARBA" id="ARBA00022833"/>
    </source>
</evidence>
<dbReference type="PROSITE" id="PS00674">
    <property type="entry name" value="AAA"/>
    <property type="match status" value="1"/>
</dbReference>
<keyword evidence="19 21" id="KW-0472">Membrane</keyword>
<dbReference type="FunFam" id="1.20.58.760:FF:000001">
    <property type="entry name" value="ATP-dependent zinc metalloprotease FtsH"/>
    <property type="match status" value="1"/>
</dbReference>
<dbReference type="InterPro" id="IPR005936">
    <property type="entry name" value="FtsH"/>
</dbReference>
<evidence type="ECO:0000256" key="10">
    <source>
        <dbReference type="ARBA" id="ARBA00022692"/>
    </source>
</evidence>
<dbReference type="GO" id="GO:0010304">
    <property type="term" value="P:PSII associated light-harvesting complex II catabolic process"/>
    <property type="evidence" value="ECO:0007669"/>
    <property type="project" value="UniProtKB-ARBA"/>
</dbReference>
<protein>
    <submittedName>
        <fullName evidence="23">ATP-dependent zinc metalloprotease FtsH 2</fullName>
    </submittedName>
</protein>
<evidence type="ECO:0000256" key="7">
    <source>
        <dbReference type="ARBA" id="ARBA00022528"/>
    </source>
</evidence>
<keyword evidence="7" id="KW-0150">Chloroplast</keyword>
<dbReference type="FunFam" id="3.30.720.210:FF:000003">
    <property type="entry name" value="ATP-dependent zinc metalloprotease FTSH, chloroplastic"/>
    <property type="match status" value="1"/>
</dbReference>
<evidence type="ECO:0000256" key="3">
    <source>
        <dbReference type="ARBA" id="ARBA00004229"/>
    </source>
</evidence>
<dbReference type="FunFam" id="1.10.8.60:FF:000001">
    <property type="entry name" value="ATP-dependent zinc metalloprotease FtsH"/>
    <property type="match status" value="1"/>
</dbReference>
<dbReference type="Gene3D" id="3.40.50.300">
    <property type="entry name" value="P-loop containing nucleotide triphosphate hydrolases"/>
    <property type="match status" value="1"/>
</dbReference>
<evidence type="ECO:0000259" key="22">
    <source>
        <dbReference type="SMART" id="SM00382"/>
    </source>
</evidence>
<feature type="region of interest" description="Disordered" evidence="20">
    <location>
        <begin position="73"/>
        <end position="94"/>
    </location>
</feature>
<dbReference type="Pfam" id="PF01434">
    <property type="entry name" value="Peptidase_M41"/>
    <property type="match status" value="1"/>
</dbReference>
<dbReference type="SUPFAM" id="SSF52540">
    <property type="entry name" value="P-loop containing nucleoside triphosphate hydrolases"/>
    <property type="match status" value="1"/>
</dbReference>
<dbReference type="SUPFAM" id="SSF140990">
    <property type="entry name" value="FtsH protease domain-like"/>
    <property type="match status" value="1"/>
</dbReference>
<dbReference type="InterPro" id="IPR000642">
    <property type="entry name" value="Peptidase_M41"/>
</dbReference>
<dbReference type="GO" id="GO:0019684">
    <property type="term" value="P:photosynthesis, light reaction"/>
    <property type="evidence" value="ECO:0007669"/>
    <property type="project" value="UniProtKB-ARBA"/>
</dbReference>
<dbReference type="GO" id="GO:0046872">
    <property type="term" value="F:metal ion binding"/>
    <property type="evidence" value="ECO:0007669"/>
    <property type="project" value="UniProtKB-KW"/>
</dbReference>
<dbReference type="NCBIfam" id="TIGR01241">
    <property type="entry name" value="FtsH_fam"/>
    <property type="match status" value="1"/>
</dbReference>
<dbReference type="InterPro" id="IPR003960">
    <property type="entry name" value="ATPase_AAA_CS"/>
</dbReference>
<keyword evidence="8" id="KW-0934">Plastid</keyword>
<evidence type="ECO:0000256" key="16">
    <source>
        <dbReference type="ARBA" id="ARBA00022946"/>
    </source>
</evidence>
<dbReference type="InterPro" id="IPR003959">
    <property type="entry name" value="ATPase_AAA_core"/>
</dbReference>
<feature type="transmembrane region" description="Helical" evidence="21">
    <location>
        <begin position="195"/>
        <end position="217"/>
    </location>
</feature>
<keyword evidence="24" id="KW-1185">Reference proteome</keyword>
<evidence type="ECO:0000256" key="12">
    <source>
        <dbReference type="ARBA" id="ARBA00022741"/>
    </source>
</evidence>
<keyword evidence="11" id="KW-0479">Metal-binding</keyword>
<evidence type="ECO:0000313" key="23">
    <source>
        <dbReference type="EMBL" id="KMZ58892.1"/>
    </source>
</evidence>
<dbReference type="GO" id="GO:0006508">
    <property type="term" value="P:proteolysis"/>
    <property type="evidence" value="ECO:0000318"/>
    <property type="project" value="GO_Central"/>
</dbReference>
<organism evidence="23 24">
    <name type="scientific">Zostera marina</name>
    <name type="common">Eelgrass</name>
    <dbReference type="NCBI Taxonomy" id="29655"/>
    <lineage>
        <taxon>Eukaryota</taxon>
        <taxon>Viridiplantae</taxon>
        <taxon>Streptophyta</taxon>
        <taxon>Embryophyta</taxon>
        <taxon>Tracheophyta</taxon>
        <taxon>Spermatophyta</taxon>
        <taxon>Magnoliopsida</taxon>
        <taxon>Liliopsida</taxon>
        <taxon>Zosteraceae</taxon>
        <taxon>Zostera</taxon>
    </lineage>
</organism>
<evidence type="ECO:0000256" key="15">
    <source>
        <dbReference type="ARBA" id="ARBA00022840"/>
    </source>
</evidence>
<evidence type="ECO:0000256" key="20">
    <source>
        <dbReference type="SAM" id="MobiDB-lite"/>
    </source>
</evidence>
<evidence type="ECO:0000256" key="5">
    <source>
        <dbReference type="ARBA" id="ARBA00010044"/>
    </source>
</evidence>
<dbReference type="GO" id="GO:0004222">
    <property type="term" value="F:metalloendopeptidase activity"/>
    <property type="evidence" value="ECO:0007669"/>
    <property type="project" value="InterPro"/>
</dbReference>
<dbReference type="GO" id="GO:0016887">
    <property type="term" value="F:ATP hydrolysis activity"/>
    <property type="evidence" value="ECO:0007669"/>
    <property type="project" value="InterPro"/>
</dbReference>
<dbReference type="Pfam" id="PF00004">
    <property type="entry name" value="AAA"/>
    <property type="match status" value="1"/>
</dbReference>
<dbReference type="Gene3D" id="3.30.720.210">
    <property type="match status" value="1"/>
</dbReference>
<dbReference type="InterPro" id="IPR037219">
    <property type="entry name" value="Peptidase_M41-like"/>
</dbReference>
<evidence type="ECO:0000256" key="8">
    <source>
        <dbReference type="ARBA" id="ARBA00022640"/>
    </source>
</evidence>
<dbReference type="InterPro" id="IPR003593">
    <property type="entry name" value="AAA+_ATPase"/>
</dbReference>
<keyword evidence="14" id="KW-0862">Zinc</keyword>
<keyword evidence="16" id="KW-0809">Transit peptide</keyword>
<evidence type="ECO:0000256" key="18">
    <source>
        <dbReference type="ARBA" id="ARBA00023049"/>
    </source>
</evidence>
<comment type="similarity">
    <text evidence="6">In the N-terminal section; belongs to the AAA ATPase family.</text>
</comment>
<dbReference type="OMA" id="LFLMNQM"/>
<evidence type="ECO:0000256" key="17">
    <source>
        <dbReference type="ARBA" id="ARBA00022989"/>
    </source>
</evidence>
<dbReference type="Gene3D" id="1.20.58.760">
    <property type="entry name" value="Peptidase M41"/>
    <property type="match status" value="1"/>
</dbReference>
<dbReference type="CDD" id="cd19501">
    <property type="entry name" value="RecA-like_FtsH"/>
    <property type="match status" value="1"/>
</dbReference>
<dbReference type="STRING" id="29655.A0A0K9NS41"/>
<keyword evidence="9 23" id="KW-0645">Protease</keyword>
<keyword evidence="12" id="KW-0547">Nucleotide-binding</keyword>
<evidence type="ECO:0000256" key="6">
    <source>
        <dbReference type="ARBA" id="ARBA00010550"/>
    </source>
</evidence>
<dbReference type="GO" id="GO:0004176">
    <property type="term" value="F:ATP-dependent peptidase activity"/>
    <property type="evidence" value="ECO:0000318"/>
    <property type="project" value="GO_Central"/>
</dbReference>
<dbReference type="PANTHER" id="PTHR23076:SF113">
    <property type="entry name" value="ATP-DEPENDENT ZINC METALLOPROTEASE FTSH 1, CHLOROPLASTIC-RELATED"/>
    <property type="match status" value="1"/>
</dbReference>
<evidence type="ECO:0000256" key="4">
    <source>
        <dbReference type="ARBA" id="ARBA00004370"/>
    </source>
</evidence>
<dbReference type="Proteomes" id="UP000036987">
    <property type="component" value="Unassembled WGS sequence"/>
</dbReference>
<dbReference type="InterPro" id="IPR027417">
    <property type="entry name" value="P-loop_NTPase"/>
</dbReference>
<dbReference type="InterPro" id="IPR041569">
    <property type="entry name" value="AAA_lid_3"/>
</dbReference>
<dbReference type="GO" id="GO:0005524">
    <property type="term" value="F:ATP binding"/>
    <property type="evidence" value="ECO:0007669"/>
    <property type="project" value="UniProtKB-KW"/>
</dbReference>
<accession>A0A0K9NS41</accession>
<evidence type="ECO:0000256" key="1">
    <source>
        <dbReference type="ARBA" id="ARBA00001947"/>
    </source>
</evidence>
<dbReference type="PANTHER" id="PTHR23076">
    <property type="entry name" value="METALLOPROTEASE M41 FTSH"/>
    <property type="match status" value="1"/>
</dbReference>
<dbReference type="OrthoDB" id="1413014at2759"/>
<evidence type="ECO:0000256" key="19">
    <source>
        <dbReference type="ARBA" id="ARBA00023136"/>
    </source>
</evidence>
<dbReference type="Pfam" id="PF17862">
    <property type="entry name" value="AAA_lid_3"/>
    <property type="match status" value="1"/>
</dbReference>
<proteinExistence type="inferred from homology"/>
<dbReference type="EMBL" id="LFYR01001858">
    <property type="protein sequence ID" value="KMZ58892.1"/>
    <property type="molecule type" value="Genomic_DNA"/>
</dbReference>
<sequence>MASSTGQPLLSSSSVLLAARTTTICRAQFHHPLLFRSRRQQQPTSIKSLLNADSTKKTAVATTILLSTLSSPSQSFASDAVPDPQTSTPPPAPQVIEKIQSANPFAQNSLTAPKPQQSSADIPDGSQWRYSEFLNAVKKGKVERVRFSKDGGSVQLTAVDGRRAVVTVPNDPDLIDILAMNGVDISVSEGENGNGIFNIIGNLIFPFLAFAGLFFLFRRGGQGGPGGPGGIGGGGPMDFGKSKSKFQEVPETGVSFVDVAGADQAKIELQEVVDFLKNPDKYTALGAKIPKGCLLVGPPGTGKTLLARAVAGEAGVPFFSCAASEFVELFVGVGASRVRDLFDKAKTKAPCIVFIDEIDAVGRQRGAGLGGGNDEREQTINQLLTEMDGFSGNSGVIVLAATNRPDVLDSALLRPGRFDRQVTVDRPDVAGRVRILEVHSRGKALAKDVDFEKVSRRTPGFTGADLQNLMNEAAILAARRELKEISKDEISDALERIIAGPEKKNAVVSEDKKKLVAYHEAGHALVGALMPEYDPVAKISIIPRGQAGGLTFFAPSEERLESGLYSRSYLENQMAVALGGRVAEEVIFGKENVTTGASNDFMQVSRVARQMVERFGFSKKIGQVAIGGGGGGNPFLGQQVSSQKDYSMATADVVDAEVRELVETAYARATNIINTQIDILHKLAQLLIEKETVDGEEFMSLFIDGKAELFIAS</sequence>
<keyword evidence="13" id="KW-0378">Hydrolase</keyword>
<comment type="function">
    <text evidence="2">Probable ATP-dependent zinc metallopeptidase.</text>
</comment>
<evidence type="ECO:0000256" key="2">
    <source>
        <dbReference type="ARBA" id="ARBA00003497"/>
    </source>
</evidence>
<dbReference type="GO" id="GO:0009535">
    <property type="term" value="C:chloroplast thylakoid membrane"/>
    <property type="evidence" value="ECO:0000318"/>
    <property type="project" value="GO_Central"/>
</dbReference>
<name>A0A0K9NS41_ZOSMR</name>
<evidence type="ECO:0000256" key="11">
    <source>
        <dbReference type="ARBA" id="ARBA00022723"/>
    </source>
</evidence>
<dbReference type="Gene3D" id="1.10.8.60">
    <property type="match status" value="1"/>
</dbReference>
<feature type="compositionally biased region" description="Low complexity" evidence="20">
    <location>
        <begin position="73"/>
        <end position="86"/>
    </location>
</feature>
<comment type="subcellular location">
    <subcellularLocation>
        <location evidence="4">Membrane</location>
    </subcellularLocation>
    <subcellularLocation>
        <location evidence="3">Plastid</location>
        <location evidence="3">Chloroplast</location>
    </subcellularLocation>
</comment>
<comment type="cofactor">
    <cofactor evidence="1">
        <name>Zn(2+)</name>
        <dbReference type="ChEBI" id="CHEBI:29105"/>
    </cofactor>
</comment>
<keyword evidence="10 21" id="KW-0812">Transmembrane</keyword>
<evidence type="ECO:0000256" key="9">
    <source>
        <dbReference type="ARBA" id="ARBA00022670"/>
    </source>
</evidence>
<keyword evidence="15" id="KW-0067">ATP-binding</keyword>
<comment type="similarity">
    <text evidence="5">In the C-terminal section; belongs to the peptidase M41 family.</text>
</comment>
<dbReference type="SMART" id="SM00382">
    <property type="entry name" value="AAA"/>
    <property type="match status" value="1"/>
</dbReference>
<evidence type="ECO:0000256" key="13">
    <source>
        <dbReference type="ARBA" id="ARBA00022801"/>
    </source>
</evidence>
<reference evidence="24" key="1">
    <citation type="journal article" date="2016" name="Nature">
        <title>The genome of the seagrass Zostera marina reveals angiosperm adaptation to the sea.</title>
        <authorList>
            <person name="Olsen J.L."/>
            <person name="Rouze P."/>
            <person name="Verhelst B."/>
            <person name="Lin Y.-C."/>
            <person name="Bayer T."/>
            <person name="Collen J."/>
            <person name="Dattolo E."/>
            <person name="De Paoli E."/>
            <person name="Dittami S."/>
            <person name="Maumus F."/>
            <person name="Michel G."/>
            <person name="Kersting A."/>
            <person name="Lauritano C."/>
            <person name="Lohaus R."/>
            <person name="Toepel M."/>
            <person name="Tonon T."/>
            <person name="Vanneste K."/>
            <person name="Amirebrahimi M."/>
            <person name="Brakel J."/>
            <person name="Bostroem C."/>
            <person name="Chovatia M."/>
            <person name="Grimwood J."/>
            <person name="Jenkins J.W."/>
            <person name="Jueterbock A."/>
            <person name="Mraz A."/>
            <person name="Stam W.T."/>
            <person name="Tice H."/>
            <person name="Bornberg-Bauer E."/>
            <person name="Green P.J."/>
            <person name="Pearson G.A."/>
            <person name="Procaccini G."/>
            <person name="Duarte C.M."/>
            <person name="Schmutz J."/>
            <person name="Reusch T.B.H."/>
            <person name="Van de Peer Y."/>
        </authorList>
    </citation>
    <scope>NUCLEOTIDE SEQUENCE [LARGE SCALE GENOMIC DNA]</scope>
    <source>
        <strain evidence="24">cv. Finnish</strain>
    </source>
</reference>
<evidence type="ECO:0000256" key="21">
    <source>
        <dbReference type="SAM" id="Phobius"/>
    </source>
</evidence>
<feature type="domain" description="AAA+ ATPase" evidence="22">
    <location>
        <begin position="289"/>
        <end position="428"/>
    </location>
</feature>
<evidence type="ECO:0000313" key="24">
    <source>
        <dbReference type="Proteomes" id="UP000036987"/>
    </source>
</evidence>
<dbReference type="HAMAP" id="MF_01458">
    <property type="entry name" value="FtsH"/>
    <property type="match status" value="1"/>
</dbReference>
<keyword evidence="17 21" id="KW-1133">Transmembrane helix</keyword>
<dbReference type="FunFam" id="3.40.50.300:FF:000001">
    <property type="entry name" value="ATP-dependent zinc metalloprotease FtsH"/>
    <property type="match status" value="1"/>
</dbReference>
<dbReference type="GO" id="GO:0003729">
    <property type="term" value="F:mRNA binding"/>
    <property type="evidence" value="ECO:0007669"/>
    <property type="project" value="UniProtKB-ARBA"/>
</dbReference>
<keyword evidence="18 23" id="KW-0482">Metalloprotease</keyword>
<gene>
    <name evidence="23" type="ORF">ZOSMA_72G00530</name>
</gene>